<dbReference type="Pfam" id="PF08241">
    <property type="entry name" value="Methyltransf_11"/>
    <property type="match status" value="1"/>
</dbReference>
<evidence type="ECO:0000256" key="1">
    <source>
        <dbReference type="SAM" id="MobiDB-lite"/>
    </source>
</evidence>
<keyword evidence="3" id="KW-0808">Transferase</keyword>
<organism evidence="3 4">
    <name type="scientific">Comamonas resistens</name>
    <dbReference type="NCBI Taxonomy" id="3046670"/>
    <lineage>
        <taxon>Bacteria</taxon>
        <taxon>Pseudomonadati</taxon>
        <taxon>Pseudomonadota</taxon>
        <taxon>Betaproteobacteria</taxon>
        <taxon>Burkholderiales</taxon>
        <taxon>Comamonadaceae</taxon>
        <taxon>Comamonas</taxon>
    </lineage>
</organism>
<dbReference type="SUPFAM" id="SSF53335">
    <property type="entry name" value="S-adenosyl-L-methionine-dependent methyltransferases"/>
    <property type="match status" value="1"/>
</dbReference>
<protein>
    <submittedName>
        <fullName evidence="3">Class I SAM-dependent methyltransferase</fullName>
    </submittedName>
</protein>
<dbReference type="GO" id="GO:0008168">
    <property type="term" value="F:methyltransferase activity"/>
    <property type="evidence" value="ECO:0007669"/>
    <property type="project" value="UniProtKB-KW"/>
</dbReference>
<accession>A0ABY8SYX4</accession>
<keyword evidence="4" id="KW-1185">Reference proteome</keyword>
<dbReference type="Gene3D" id="3.40.50.150">
    <property type="entry name" value="Vaccinia Virus protein VP39"/>
    <property type="match status" value="1"/>
</dbReference>
<feature type="domain" description="Methyltransferase type 11" evidence="2">
    <location>
        <begin position="92"/>
        <end position="147"/>
    </location>
</feature>
<dbReference type="EMBL" id="CP125947">
    <property type="protein sequence ID" value="WHS67965.1"/>
    <property type="molecule type" value="Genomic_DNA"/>
</dbReference>
<evidence type="ECO:0000259" key="2">
    <source>
        <dbReference type="Pfam" id="PF08241"/>
    </source>
</evidence>
<reference evidence="3 4" key="1">
    <citation type="submission" date="2023-05" db="EMBL/GenBank/DDBJ databases">
        <authorList>
            <person name="Yin Y."/>
            <person name="Lu Z."/>
        </authorList>
    </citation>
    <scope>NUCLEOTIDE SEQUENCE [LARGE SCALE GENOMIC DNA]</scope>
    <source>
        <strain evidence="3 4">ZM22</strain>
    </source>
</reference>
<dbReference type="InterPro" id="IPR029063">
    <property type="entry name" value="SAM-dependent_MTases_sf"/>
</dbReference>
<keyword evidence="3" id="KW-0489">Methyltransferase</keyword>
<evidence type="ECO:0000313" key="4">
    <source>
        <dbReference type="Proteomes" id="UP001240697"/>
    </source>
</evidence>
<proteinExistence type="predicted"/>
<gene>
    <name evidence="3" type="ORF">QMY55_15500</name>
</gene>
<dbReference type="GO" id="GO:0032259">
    <property type="term" value="P:methylation"/>
    <property type="evidence" value="ECO:0007669"/>
    <property type="project" value="UniProtKB-KW"/>
</dbReference>
<dbReference type="Proteomes" id="UP001240697">
    <property type="component" value="Chromosome"/>
</dbReference>
<evidence type="ECO:0000313" key="3">
    <source>
        <dbReference type="EMBL" id="WHS67965.1"/>
    </source>
</evidence>
<dbReference type="InterPro" id="IPR013216">
    <property type="entry name" value="Methyltransf_11"/>
</dbReference>
<feature type="region of interest" description="Disordered" evidence="1">
    <location>
        <begin position="250"/>
        <end position="269"/>
    </location>
</feature>
<name>A0ABY8SYX4_9BURK</name>
<dbReference type="RefSeq" id="WP_283488977.1">
    <property type="nucleotide sequence ID" value="NZ_CP125947.1"/>
</dbReference>
<sequence>MQHWTDSALGHYLLEWEQQRCDEAVADIFGYHAVQLGLPQLQGLRSNRMPHRWLALHAGETVADAKIDTKASTVAQAGQVSGAEQDLPRPGDDAVRPSLVTDAAALPFAESSLDLLLMPHTLESSADPHAALREAARVLVPEGRLVICGLNPASLLGLQRGVERSAGHLPDLSLGVGYWRLRDWLRLLSFEIEAVQFGCYRPATQSAQWLAHWQFMEKLGHRCWPVLGGVYCVVAVKRVQGMRMLTPSWRGRSAPAGMKAPVTSKQPPDTVWRELSRQNKHDLRKSGSDKSFASRAAVLGAPLFT</sequence>